<dbReference type="CDD" id="cd08249">
    <property type="entry name" value="enoyl_reductase_like"/>
    <property type="match status" value="1"/>
</dbReference>
<comment type="caution">
    <text evidence="2">The sequence shown here is derived from an EMBL/GenBank/DDBJ whole genome shotgun (WGS) entry which is preliminary data.</text>
</comment>
<dbReference type="OrthoDB" id="48317at2759"/>
<dbReference type="Gene3D" id="3.40.50.720">
    <property type="entry name" value="NAD(P)-binding Rossmann-like Domain"/>
    <property type="match status" value="1"/>
</dbReference>
<protein>
    <recommendedName>
        <fullName evidence="1">Enoyl reductase (ER) domain-containing protein</fullName>
    </recommendedName>
</protein>
<gene>
    <name evidence="2" type="ORF">CANVERA_P3301</name>
</gene>
<dbReference type="SMART" id="SM00829">
    <property type="entry name" value="PKS_ER"/>
    <property type="match status" value="1"/>
</dbReference>
<evidence type="ECO:0000259" key="1">
    <source>
        <dbReference type="SMART" id="SM00829"/>
    </source>
</evidence>
<dbReference type="InterPro" id="IPR020843">
    <property type="entry name" value="ER"/>
</dbReference>
<dbReference type="Pfam" id="PF00107">
    <property type="entry name" value="ADH_zinc_N"/>
    <property type="match status" value="1"/>
</dbReference>
<evidence type="ECO:0000313" key="3">
    <source>
        <dbReference type="Proteomes" id="UP001152885"/>
    </source>
</evidence>
<reference evidence="2" key="1">
    <citation type="submission" date="2022-12" db="EMBL/GenBank/DDBJ databases">
        <authorList>
            <person name="Brejova B."/>
        </authorList>
    </citation>
    <scope>NUCLEOTIDE SEQUENCE</scope>
</reference>
<evidence type="ECO:0000313" key="2">
    <source>
        <dbReference type="EMBL" id="CAI5758789.1"/>
    </source>
</evidence>
<dbReference type="Gene3D" id="3.90.180.10">
    <property type="entry name" value="Medium-chain alcohol dehydrogenases, catalytic domain"/>
    <property type="match status" value="1"/>
</dbReference>
<dbReference type="GO" id="GO:0016651">
    <property type="term" value="F:oxidoreductase activity, acting on NAD(P)H"/>
    <property type="evidence" value="ECO:0007669"/>
    <property type="project" value="InterPro"/>
</dbReference>
<dbReference type="Proteomes" id="UP001152885">
    <property type="component" value="Unassembled WGS sequence"/>
</dbReference>
<dbReference type="AlphaFoldDB" id="A0A9W4XHA9"/>
<feature type="domain" description="Enoyl reductase (ER)" evidence="1">
    <location>
        <begin position="56"/>
        <end position="390"/>
    </location>
</feature>
<keyword evidence="3" id="KW-1185">Reference proteome</keyword>
<accession>A0A9W4XHA9</accession>
<dbReference type="InterPro" id="IPR036291">
    <property type="entry name" value="NAD(P)-bd_dom_sf"/>
</dbReference>
<dbReference type="InterPro" id="IPR013154">
    <property type="entry name" value="ADH-like_N"/>
</dbReference>
<dbReference type="InterPro" id="IPR011032">
    <property type="entry name" value="GroES-like_sf"/>
</dbReference>
<dbReference type="PANTHER" id="PTHR45348:SF2">
    <property type="entry name" value="ZINC-TYPE ALCOHOL DEHYDROGENASE-LIKE PROTEIN C2E1P3.01"/>
    <property type="match status" value="1"/>
</dbReference>
<dbReference type="EMBL" id="CANTUO010000003">
    <property type="protein sequence ID" value="CAI5758789.1"/>
    <property type="molecule type" value="Genomic_DNA"/>
</dbReference>
<dbReference type="SUPFAM" id="SSF51735">
    <property type="entry name" value="NAD(P)-binding Rossmann-fold domains"/>
    <property type="match status" value="1"/>
</dbReference>
<dbReference type="InterPro" id="IPR013149">
    <property type="entry name" value="ADH-like_C"/>
</dbReference>
<proteinExistence type="predicted"/>
<sequence>MSETEVEPPRKRQRIRREIKFTSKYEDEKVEKTKPTIETEVSEETTIVGFNKRNQSILSVIHLEKPLTIQDEFPIPEINENEILVFNKAIGLNPIDWKGKKYGFGIYHFPWINGRESSGRVVKIGSKVKNFKIDDDVIISSTSYRDNRTSTFQQYTAIDSRLVWKLPKKFSYEDGATIGVGLVTAGILFYNSFNFELSKKPKTIDGTIVIWGGSTIVGIYITQLAKIYGLTVISIASTTHAEYLQKIGVDHLINRHLTEDEIVDKVKEVAPNGINYGIDCVSKQTSSIVLKLLALNSKKLNESLKPQFSGIVGVPKENTPETVTIREVVIKKFHEDISFGKKFIDVTSSFLESEKIKPARYKQYKGGLRIIDDALKDLEVKGANGEKYVVSIV</sequence>
<dbReference type="PANTHER" id="PTHR45348">
    <property type="entry name" value="HYPOTHETICAL OXIDOREDUCTASE (EUROFUNG)"/>
    <property type="match status" value="1"/>
</dbReference>
<dbReference type="SUPFAM" id="SSF50129">
    <property type="entry name" value="GroES-like"/>
    <property type="match status" value="1"/>
</dbReference>
<dbReference type="InterPro" id="IPR047122">
    <property type="entry name" value="Trans-enoyl_RdTase-like"/>
</dbReference>
<name>A0A9W4XHA9_9ASCO</name>
<organism evidence="2 3">
    <name type="scientific">Candida verbasci</name>
    <dbReference type="NCBI Taxonomy" id="1227364"/>
    <lineage>
        <taxon>Eukaryota</taxon>
        <taxon>Fungi</taxon>
        <taxon>Dikarya</taxon>
        <taxon>Ascomycota</taxon>
        <taxon>Saccharomycotina</taxon>
        <taxon>Pichiomycetes</taxon>
        <taxon>Debaryomycetaceae</taxon>
        <taxon>Candida/Lodderomyces clade</taxon>
        <taxon>Candida</taxon>
    </lineage>
</organism>
<dbReference type="Pfam" id="PF08240">
    <property type="entry name" value="ADH_N"/>
    <property type="match status" value="1"/>
</dbReference>